<proteinExistence type="predicted"/>
<gene>
    <name evidence="2" type="ORF">EVOR1521_LOCUS12788</name>
</gene>
<keyword evidence="3" id="KW-1185">Reference proteome</keyword>
<feature type="compositionally biased region" description="Low complexity" evidence="1">
    <location>
        <begin position="30"/>
        <end position="39"/>
    </location>
</feature>
<feature type="region of interest" description="Disordered" evidence="1">
    <location>
        <begin position="1"/>
        <end position="56"/>
    </location>
</feature>
<name>A0AA36IF08_9DINO</name>
<dbReference type="Proteomes" id="UP001178507">
    <property type="component" value="Unassembled WGS sequence"/>
</dbReference>
<evidence type="ECO:0000313" key="2">
    <source>
        <dbReference type="EMBL" id="CAJ1386436.1"/>
    </source>
</evidence>
<protein>
    <submittedName>
        <fullName evidence="2">Uncharacterized protein</fullName>
    </submittedName>
</protein>
<evidence type="ECO:0000256" key="1">
    <source>
        <dbReference type="SAM" id="MobiDB-lite"/>
    </source>
</evidence>
<reference evidence="2" key="1">
    <citation type="submission" date="2023-08" db="EMBL/GenBank/DDBJ databases">
        <authorList>
            <person name="Chen Y."/>
            <person name="Shah S."/>
            <person name="Dougan E. K."/>
            <person name="Thang M."/>
            <person name="Chan C."/>
        </authorList>
    </citation>
    <scope>NUCLEOTIDE SEQUENCE</scope>
</reference>
<dbReference type="EMBL" id="CAUJNA010001369">
    <property type="protein sequence ID" value="CAJ1386436.1"/>
    <property type="molecule type" value="Genomic_DNA"/>
</dbReference>
<evidence type="ECO:0000313" key="3">
    <source>
        <dbReference type="Proteomes" id="UP001178507"/>
    </source>
</evidence>
<dbReference type="AlphaFoldDB" id="A0AA36IF08"/>
<accession>A0AA36IF08</accession>
<organism evidence="2 3">
    <name type="scientific">Effrenium voratum</name>
    <dbReference type="NCBI Taxonomy" id="2562239"/>
    <lineage>
        <taxon>Eukaryota</taxon>
        <taxon>Sar</taxon>
        <taxon>Alveolata</taxon>
        <taxon>Dinophyceae</taxon>
        <taxon>Suessiales</taxon>
        <taxon>Symbiodiniaceae</taxon>
        <taxon>Effrenium</taxon>
    </lineage>
</organism>
<comment type="caution">
    <text evidence="2">The sequence shown here is derived from an EMBL/GenBank/DDBJ whole genome shotgun (WGS) entry which is preliminary data.</text>
</comment>
<sequence>METAQGAHLKGGGLAKSDDAAPANEPPLSAPVAAPAAAPGRVGSKQRPVSREHGSKTLADFVTGSKSLAELVEVVAPSRVDTEAIMGQELEIEHPWARFAVKLLETTGDEIEQVPSREQEDILKMKPVWKIPLSQVPGTARMYEVSLMSPDHTLRINNALTDDSWLQQYVVGPRSRWQLFWSSIATILILWDLITIPLEMYSVPELNEVLDGVGIFSFCFWTLDIPHLSSMIQGLPDG</sequence>